<dbReference type="InterPro" id="IPR023393">
    <property type="entry name" value="START-like_dom_sf"/>
</dbReference>
<reference evidence="1" key="1">
    <citation type="submission" date="2020-12" db="EMBL/GenBank/DDBJ databases">
        <title>Antrihabitans popcorni sp. nov. and Antrihabitans auranticaus sp. nov., isolated from a larva cave.</title>
        <authorList>
            <person name="Lee S.D."/>
            <person name="Kim I.S."/>
        </authorList>
    </citation>
    <scope>NUCLEOTIDE SEQUENCE</scope>
    <source>
        <strain evidence="1">YC3-6</strain>
    </source>
</reference>
<name>A0A934NVK5_9NOCA</name>
<keyword evidence="2" id="KW-1185">Reference proteome</keyword>
<dbReference type="InterPro" id="IPR019587">
    <property type="entry name" value="Polyketide_cyclase/dehydratase"/>
</dbReference>
<gene>
    <name evidence="1" type="ORF">JGU71_23955</name>
</gene>
<dbReference type="Proteomes" id="UP000655868">
    <property type="component" value="Unassembled WGS sequence"/>
</dbReference>
<proteinExistence type="predicted"/>
<dbReference type="EMBL" id="JAEMNV010000009">
    <property type="protein sequence ID" value="MBJ8341945.1"/>
    <property type="molecule type" value="Genomic_DNA"/>
</dbReference>
<sequence length="133" mass="14695">MPTFDDSTECAASPEDVWLTLYDPLRFPEWWTGIESAVSGDELGGTADITIYPDGYPDFPMPQLVQSRSDDLRVTVTCTVSDLAFDWRLEPVETGTRISVHVEIPEAEAHRLATQQGVISSSLRRLAEVASHG</sequence>
<dbReference type="SUPFAM" id="SSF55961">
    <property type="entry name" value="Bet v1-like"/>
    <property type="match status" value="1"/>
</dbReference>
<evidence type="ECO:0000313" key="1">
    <source>
        <dbReference type="EMBL" id="MBJ8341945.1"/>
    </source>
</evidence>
<dbReference type="Gene3D" id="3.30.530.20">
    <property type="match status" value="1"/>
</dbReference>
<organism evidence="1 2">
    <name type="scientific">Antrihabitans stalagmiti</name>
    <dbReference type="NCBI Taxonomy" id="2799499"/>
    <lineage>
        <taxon>Bacteria</taxon>
        <taxon>Bacillati</taxon>
        <taxon>Actinomycetota</taxon>
        <taxon>Actinomycetes</taxon>
        <taxon>Mycobacteriales</taxon>
        <taxon>Nocardiaceae</taxon>
        <taxon>Antrihabitans</taxon>
    </lineage>
</organism>
<dbReference type="RefSeq" id="WP_199707076.1">
    <property type="nucleotide sequence ID" value="NZ_JAEMNV010000009.1"/>
</dbReference>
<accession>A0A934NVK5</accession>
<protein>
    <submittedName>
        <fullName evidence="1">SRPBCC family protein</fullName>
    </submittedName>
</protein>
<evidence type="ECO:0000313" key="2">
    <source>
        <dbReference type="Proteomes" id="UP000655868"/>
    </source>
</evidence>
<dbReference type="Pfam" id="PF10604">
    <property type="entry name" value="Polyketide_cyc2"/>
    <property type="match status" value="1"/>
</dbReference>
<dbReference type="AlphaFoldDB" id="A0A934NVK5"/>
<comment type="caution">
    <text evidence="1">The sequence shown here is derived from an EMBL/GenBank/DDBJ whole genome shotgun (WGS) entry which is preliminary data.</text>
</comment>